<feature type="transmembrane region" description="Helical" evidence="1">
    <location>
        <begin position="147"/>
        <end position="167"/>
    </location>
</feature>
<dbReference type="PANTHER" id="PTHR33741">
    <property type="entry name" value="TRANSMEMBRANE PROTEIN DDB_G0269096-RELATED"/>
    <property type="match status" value="1"/>
</dbReference>
<evidence type="ECO:0000256" key="1">
    <source>
        <dbReference type="SAM" id="Phobius"/>
    </source>
</evidence>
<name>A0A3B1B8Y4_9ZZZZ</name>
<dbReference type="PANTHER" id="PTHR33741:SF5">
    <property type="entry name" value="TRANSMEMBRANE PROTEIN DDB_G0269096-RELATED"/>
    <property type="match status" value="1"/>
</dbReference>
<accession>A0A3B1B8Y4</accession>
<keyword evidence="1" id="KW-0472">Membrane</keyword>
<feature type="transmembrane region" description="Helical" evidence="1">
    <location>
        <begin position="49"/>
        <end position="66"/>
    </location>
</feature>
<organism evidence="3">
    <name type="scientific">hydrothermal vent metagenome</name>
    <dbReference type="NCBI Taxonomy" id="652676"/>
    <lineage>
        <taxon>unclassified sequences</taxon>
        <taxon>metagenomes</taxon>
        <taxon>ecological metagenomes</taxon>
    </lineage>
</organism>
<dbReference type="InterPro" id="IPR058581">
    <property type="entry name" value="TM_HPP"/>
</dbReference>
<protein>
    <recommendedName>
        <fullName evidence="2">HPP transmembrane region domain-containing protein</fullName>
    </recommendedName>
</protein>
<evidence type="ECO:0000313" key="3">
    <source>
        <dbReference type="EMBL" id="VAX01507.1"/>
    </source>
</evidence>
<reference evidence="3" key="1">
    <citation type="submission" date="2018-06" db="EMBL/GenBank/DDBJ databases">
        <authorList>
            <person name="Zhirakovskaya E."/>
        </authorList>
    </citation>
    <scope>NUCLEOTIDE SEQUENCE</scope>
</reference>
<keyword evidence="1" id="KW-0812">Transmembrane</keyword>
<dbReference type="EMBL" id="UOFS01000049">
    <property type="protein sequence ID" value="VAX01507.1"/>
    <property type="molecule type" value="Genomic_DNA"/>
</dbReference>
<dbReference type="AlphaFoldDB" id="A0A3B1B8Y4"/>
<gene>
    <name evidence="3" type="ORF">MNBD_GAMMA22-1982</name>
</gene>
<feature type="transmembrane region" description="Helical" evidence="1">
    <location>
        <begin position="73"/>
        <end position="93"/>
    </location>
</feature>
<dbReference type="Pfam" id="PF04982">
    <property type="entry name" value="TM_HPP"/>
    <property type="match status" value="1"/>
</dbReference>
<evidence type="ECO:0000259" key="2">
    <source>
        <dbReference type="Pfam" id="PF04982"/>
    </source>
</evidence>
<dbReference type="InterPro" id="IPR007065">
    <property type="entry name" value="HPP"/>
</dbReference>
<feature type="transmembrane region" description="Helical" evidence="1">
    <location>
        <begin position="21"/>
        <end position="43"/>
    </location>
</feature>
<feature type="domain" description="HPP transmembrane region" evidence="2">
    <location>
        <begin position="15"/>
        <end position="171"/>
    </location>
</feature>
<sequence>MIKKIKHFFGLDSNSVSSAEHLVSTIGGVIGILLVYTVSYHYIGSDSAVIVPSMGASAVLLFAVPHGKLSQPWALFGGHLISAIIGVACAQYIGNIFLAASLAVGLAIGGMHLLRCIHPPGGATAIAAVIGGPNILELGFEFVVTPILLNTFIIFSVAIIFNSIFPWRRYPVSVMRFSDAPIKNQSKLRHTLDKRFIEQAVSDLDVVIDLTSTDLQQIFTLAQSHAESSALSPSQIKLGHFYTNNKHGGEWSVRQIIDESNSDDPKKDMVIYRIAEGSGVNNADSCTRVEFARWAVRELYSTLDTA</sequence>
<keyword evidence="1" id="KW-1133">Transmembrane helix</keyword>
<proteinExistence type="predicted"/>